<dbReference type="PANTHER" id="PTHR21681">
    <property type="entry name" value="EUKARYOTIC TRANSLATION INITIATION FACTOR 3 SUBUNIT J"/>
    <property type="match status" value="1"/>
</dbReference>
<dbReference type="PANTHER" id="PTHR21681:SF0">
    <property type="entry name" value="EUKARYOTIC TRANSLATION INITIATION FACTOR 3 SUBUNIT J"/>
    <property type="match status" value="1"/>
</dbReference>
<dbReference type="Gramene" id="CMQ285CT">
    <property type="protein sequence ID" value="CMQ285CT"/>
    <property type="gene ID" value="CMQ285C"/>
</dbReference>
<dbReference type="KEGG" id="cme:CYME_CMQ285C"/>
<proteinExistence type="predicted"/>
<dbReference type="AlphaFoldDB" id="M1VAL2"/>
<evidence type="ECO:0000256" key="4">
    <source>
        <dbReference type="SAM" id="MobiDB-lite"/>
    </source>
</evidence>
<keyword evidence="1" id="KW-0963">Cytoplasm</keyword>
<dbReference type="GO" id="GO:0003743">
    <property type="term" value="F:translation initiation factor activity"/>
    <property type="evidence" value="ECO:0007669"/>
    <property type="project" value="UniProtKB-KW"/>
</dbReference>
<dbReference type="Proteomes" id="UP000007014">
    <property type="component" value="Chromosome 17"/>
</dbReference>
<dbReference type="Pfam" id="PF08597">
    <property type="entry name" value="eIF3_subunit"/>
    <property type="match status" value="1"/>
</dbReference>
<dbReference type="GO" id="GO:0005852">
    <property type="term" value="C:eukaryotic translation initiation factor 3 complex"/>
    <property type="evidence" value="ECO:0007669"/>
    <property type="project" value="InterPro"/>
</dbReference>
<dbReference type="OrthoDB" id="20381at2759"/>
<evidence type="ECO:0000313" key="6">
    <source>
        <dbReference type="Proteomes" id="UP000007014"/>
    </source>
</evidence>
<evidence type="ECO:0000256" key="3">
    <source>
        <dbReference type="ARBA" id="ARBA00022917"/>
    </source>
</evidence>
<keyword evidence="6" id="KW-1185">Reference proteome</keyword>
<keyword evidence="2 5" id="KW-0396">Initiation factor</keyword>
<name>M1VAL2_CYAM1</name>
<sequence>MQQSSSVPVADSWEDDEVEFDLQAGAAIDSRTRQQQQQEQLEQARKAAAAKRSDPDFDPTLVAKLAERKHKEQEQLERQRILQAELDALPETARKLRLQKLTEEADLQYASEWLGGCTSSASATASATPVDSFSLDSTQPRTKADFERFAQALVDRLCTLRRGAKTPRSYILFLKDVLHGLFVTSDVLSLAEVCELADYVHETLKSERELRERSGVASGAGGGAGSAAAGASTASHTAHSRGARKASIRVERGDDFEAFAVRGSRHGASAIAERLPDDEEDFM</sequence>
<feature type="region of interest" description="Disordered" evidence="4">
    <location>
        <begin position="210"/>
        <end position="249"/>
    </location>
</feature>
<dbReference type="HOGENOM" id="CLU_984686_0_0_1"/>
<evidence type="ECO:0000256" key="2">
    <source>
        <dbReference type="ARBA" id="ARBA00022540"/>
    </source>
</evidence>
<dbReference type="InterPro" id="IPR013906">
    <property type="entry name" value="eIF3j"/>
</dbReference>
<dbReference type="GeneID" id="16996246"/>
<gene>
    <name evidence="5" type="ORF">CYME_CMQ285C</name>
</gene>
<feature type="region of interest" description="Disordered" evidence="4">
    <location>
        <begin position="23"/>
        <end position="58"/>
    </location>
</feature>
<dbReference type="Gene3D" id="1.10.246.60">
    <property type="entry name" value="Eukaryotic translation initiation factor 3 like domains"/>
    <property type="match status" value="1"/>
</dbReference>
<protein>
    <submittedName>
        <fullName evidence="5">Probable eukaryotic translation initiation factor eIF-3 subunit J</fullName>
    </submittedName>
</protein>
<keyword evidence="3" id="KW-0648">Protein biosynthesis</keyword>
<dbReference type="InterPro" id="IPR023194">
    <property type="entry name" value="eIF3-like_dom_sf"/>
</dbReference>
<reference evidence="5 6" key="2">
    <citation type="journal article" date="2007" name="BMC Biol.">
        <title>A 100%-complete sequence reveals unusually simple genomic features in the hot-spring red alga Cyanidioschyzon merolae.</title>
        <authorList>
            <person name="Nozaki H."/>
            <person name="Takano H."/>
            <person name="Misumi O."/>
            <person name="Terasawa K."/>
            <person name="Matsuzaki M."/>
            <person name="Maruyama S."/>
            <person name="Nishida K."/>
            <person name="Yagisawa F."/>
            <person name="Yoshida Y."/>
            <person name="Fujiwara T."/>
            <person name="Takio S."/>
            <person name="Tamura K."/>
            <person name="Chung S.J."/>
            <person name="Nakamura S."/>
            <person name="Kuroiwa H."/>
            <person name="Tanaka K."/>
            <person name="Sato N."/>
            <person name="Kuroiwa T."/>
        </authorList>
    </citation>
    <scope>NUCLEOTIDE SEQUENCE [LARGE SCALE GENOMIC DNA]</scope>
    <source>
        <strain evidence="5 6">10D</strain>
    </source>
</reference>
<evidence type="ECO:0000256" key="1">
    <source>
        <dbReference type="ARBA" id="ARBA00022490"/>
    </source>
</evidence>
<dbReference type="EMBL" id="AP006499">
    <property type="protein sequence ID" value="BAM82164.1"/>
    <property type="molecule type" value="Genomic_DNA"/>
</dbReference>
<feature type="compositionally biased region" description="Basic residues" evidence="4">
    <location>
        <begin position="238"/>
        <end position="247"/>
    </location>
</feature>
<organism evidence="5 6">
    <name type="scientific">Cyanidioschyzon merolae (strain NIES-3377 / 10D)</name>
    <name type="common">Unicellular red alga</name>
    <dbReference type="NCBI Taxonomy" id="280699"/>
    <lineage>
        <taxon>Eukaryota</taxon>
        <taxon>Rhodophyta</taxon>
        <taxon>Bangiophyceae</taxon>
        <taxon>Cyanidiales</taxon>
        <taxon>Cyanidiaceae</taxon>
        <taxon>Cyanidioschyzon</taxon>
    </lineage>
</organism>
<accession>M1VAL2</accession>
<reference evidence="5 6" key="1">
    <citation type="journal article" date="2004" name="Nature">
        <title>Genome sequence of the ultrasmall unicellular red alga Cyanidioschyzon merolae 10D.</title>
        <authorList>
            <person name="Matsuzaki M."/>
            <person name="Misumi O."/>
            <person name="Shin-i T."/>
            <person name="Maruyama S."/>
            <person name="Takahara M."/>
            <person name="Miyagishima S."/>
            <person name="Mori T."/>
            <person name="Nishida K."/>
            <person name="Yagisawa F."/>
            <person name="Nishida K."/>
            <person name="Yoshida Y."/>
            <person name="Nishimura Y."/>
            <person name="Nakao S."/>
            <person name="Kobayashi T."/>
            <person name="Momoyama Y."/>
            <person name="Higashiyama T."/>
            <person name="Minoda A."/>
            <person name="Sano M."/>
            <person name="Nomoto H."/>
            <person name="Oishi K."/>
            <person name="Hayashi H."/>
            <person name="Ohta F."/>
            <person name="Nishizaka S."/>
            <person name="Haga S."/>
            <person name="Miura S."/>
            <person name="Morishita T."/>
            <person name="Kabeya Y."/>
            <person name="Terasawa K."/>
            <person name="Suzuki Y."/>
            <person name="Ishii Y."/>
            <person name="Asakawa S."/>
            <person name="Takano H."/>
            <person name="Ohta N."/>
            <person name="Kuroiwa H."/>
            <person name="Tanaka K."/>
            <person name="Shimizu N."/>
            <person name="Sugano S."/>
            <person name="Sato N."/>
            <person name="Nozaki H."/>
            <person name="Ogasawara N."/>
            <person name="Kohara Y."/>
            <person name="Kuroiwa T."/>
        </authorList>
    </citation>
    <scope>NUCLEOTIDE SEQUENCE [LARGE SCALE GENOMIC DNA]</scope>
    <source>
        <strain evidence="5 6">10D</strain>
    </source>
</reference>
<dbReference type="RefSeq" id="XP_005538200.1">
    <property type="nucleotide sequence ID" value="XM_005538143.1"/>
</dbReference>
<evidence type="ECO:0000313" key="5">
    <source>
        <dbReference type="EMBL" id="BAM82164.1"/>
    </source>
</evidence>
<feature type="compositionally biased region" description="Low complexity" evidence="4">
    <location>
        <begin position="226"/>
        <end position="237"/>
    </location>
</feature>
<dbReference type="STRING" id="280699.M1VAL2"/>